<evidence type="ECO:0000313" key="3">
    <source>
        <dbReference type="Proteomes" id="UP000732105"/>
    </source>
</evidence>
<dbReference type="PANTHER" id="PTHR28106:SF1">
    <property type="entry name" value="MITOCHONDRIAL ATPASE COMPLEX SUBUNIT ATP10"/>
    <property type="match status" value="1"/>
</dbReference>
<dbReference type="InterPro" id="IPR007849">
    <property type="entry name" value="ATP10"/>
</dbReference>
<protein>
    <recommendedName>
        <fullName evidence="4">ATP10 protein</fullName>
    </recommendedName>
</protein>
<dbReference type="EMBL" id="RZNH01000024">
    <property type="protein sequence ID" value="NOU60921.1"/>
    <property type="molecule type" value="Genomic_DNA"/>
</dbReference>
<feature type="signal peptide" evidence="1">
    <location>
        <begin position="1"/>
        <end position="21"/>
    </location>
</feature>
<evidence type="ECO:0008006" key="4">
    <source>
        <dbReference type="Google" id="ProtNLM"/>
    </source>
</evidence>
<gene>
    <name evidence="2" type="ORF">ELS83_13940</name>
</gene>
<sequence length="182" mass="21370">MLKLFLTSMLIFLASFNSLNAQRVKKLDVGDLFPTIEGELLSSKEIRLPDHCKGKISLLIVAFKRGTQPQIDTWTKPVMKEFSMYEDFRFIEIPMISNFYSWISNYIDNGMRKGIVPSMHKNVMTYYGPLSDYYKYFDVDDKKQCYVFLLNREGKIEFMSKGEAESHKILLLLDKIRKHLNK</sequence>
<name>A0ABX1WY57_9BACT</name>
<evidence type="ECO:0000313" key="2">
    <source>
        <dbReference type="EMBL" id="NOU60921.1"/>
    </source>
</evidence>
<dbReference type="RefSeq" id="WP_171596192.1">
    <property type="nucleotide sequence ID" value="NZ_RZNH01000024.1"/>
</dbReference>
<dbReference type="PANTHER" id="PTHR28106">
    <property type="entry name" value="MITOCHONDRIAL ATPASE COMPLEX SUBUNIT ATP10"/>
    <property type="match status" value="1"/>
</dbReference>
<comment type="caution">
    <text evidence="2">The sequence shown here is derived from an EMBL/GenBank/DDBJ whole genome shotgun (WGS) entry which is preliminary data.</text>
</comment>
<keyword evidence="3" id="KW-1185">Reference proteome</keyword>
<reference evidence="2 3" key="1">
    <citation type="submission" date="2018-12" db="EMBL/GenBank/DDBJ databases">
        <title>Marinifilum JC070 sp. nov., a marine bacterium isolated from Yongle Blue Hole in the South China Sea.</title>
        <authorList>
            <person name="Fu T."/>
        </authorList>
    </citation>
    <scope>NUCLEOTIDE SEQUENCE [LARGE SCALE GENOMIC DNA]</scope>
    <source>
        <strain evidence="2 3">JC070</strain>
    </source>
</reference>
<proteinExistence type="predicted"/>
<organism evidence="2 3">
    <name type="scientific">Marinifilum caeruleilacunae</name>
    <dbReference type="NCBI Taxonomy" id="2499076"/>
    <lineage>
        <taxon>Bacteria</taxon>
        <taxon>Pseudomonadati</taxon>
        <taxon>Bacteroidota</taxon>
        <taxon>Bacteroidia</taxon>
        <taxon>Marinilabiliales</taxon>
        <taxon>Marinifilaceae</taxon>
    </lineage>
</organism>
<accession>A0ABX1WY57</accession>
<feature type="chain" id="PRO_5045500519" description="ATP10 protein" evidence="1">
    <location>
        <begin position="22"/>
        <end position="182"/>
    </location>
</feature>
<dbReference type="Pfam" id="PF05176">
    <property type="entry name" value="ATP-synt_10"/>
    <property type="match status" value="1"/>
</dbReference>
<dbReference type="Proteomes" id="UP000732105">
    <property type="component" value="Unassembled WGS sequence"/>
</dbReference>
<evidence type="ECO:0000256" key="1">
    <source>
        <dbReference type="SAM" id="SignalP"/>
    </source>
</evidence>
<keyword evidence="1" id="KW-0732">Signal</keyword>